<keyword evidence="3" id="KW-1185">Reference proteome</keyword>
<organism evidence="3 4">
    <name type="scientific">Acrobeloides nanus</name>
    <dbReference type="NCBI Taxonomy" id="290746"/>
    <lineage>
        <taxon>Eukaryota</taxon>
        <taxon>Metazoa</taxon>
        <taxon>Ecdysozoa</taxon>
        <taxon>Nematoda</taxon>
        <taxon>Chromadorea</taxon>
        <taxon>Rhabditida</taxon>
        <taxon>Tylenchina</taxon>
        <taxon>Cephalobomorpha</taxon>
        <taxon>Cephaloboidea</taxon>
        <taxon>Cephalobidae</taxon>
        <taxon>Acrobeloides</taxon>
    </lineage>
</organism>
<dbReference type="Proteomes" id="UP000887540">
    <property type="component" value="Unplaced"/>
</dbReference>
<evidence type="ECO:0000256" key="2">
    <source>
        <dbReference type="SAM" id="Phobius"/>
    </source>
</evidence>
<keyword evidence="2" id="KW-1133">Transmembrane helix</keyword>
<evidence type="ECO:0000256" key="1">
    <source>
        <dbReference type="SAM" id="MobiDB-lite"/>
    </source>
</evidence>
<name>A0A914DF83_9BILA</name>
<dbReference type="AlphaFoldDB" id="A0A914DF83"/>
<reference evidence="4" key="1">
    <citation type="submission" date="2022-11" db="UniProtKB">
        <authorList>
            <consortium name="WormBaseParasite"/>
        </authorList>
    </citation>
    <scope>IDENTIFICATION</scope>
</reference>
<keyword evidence="2" id="KW-0812">Transmembrane</keyword>
<evidence type="ECO:0000313" key="3">
    <source>
        <dbReference type="Proteomes" id="UP000887540"/>
    </source>
</evidence>
<keyword evidence="2" id="KW-0472">Membrane</keyword>
<accession>A0A914DF83</accession>
<protein>
    <submittedName>
        <fullName evidence="4">Uncharacterized protein</fullName>
    </submittedName>
</protein>
<feature type="region of interest" description="Disordered" evidence="1">
    <location>
        <begin position="63"/>
        <end position="84"/>
    </location>
</feature>
<feature type="transmembrane region" description="Helical" evidence="2">
    <location>
        <begin position="6"/>
        <end position="24"/>
    </location>
</feature>
<dbReference type="WBParaSite" id="ACRNAN_scaffold244.g11319.t1">
    <property type="protein sequence ID" value="ACRNAN_scaffold244.g11319.t1"/>
    <property type="gene ID" value="ACRNAN_scaffold244.g11319"/>
</dbReference>
<evidence type="ECO:0000313" key="4">
    <source>
        <dbReference type="WBParaSite" id="ACRNAN_scaffold244.g11319.t1"/>
    </source>
</evidence>
<proteinExistence type="predicted"/>
<sequence length="84" mass="9528">MALFLASWVGIATYVGVYFLNKFVARRRAMQQQLTQQNSRNLSNSDLSLSPVRLNVEELPPPPSYAVYEQKTDQEHPPAYNAVT</sequence>